<reference evidence="5 6" key="1">
    <citation type="submission" date="2023-04" db="EMBL/GenBank/DDBJ databases">
        <title>Streptomyces chengmaiensis sp. nov. isolated from the stem of mangrove plant in Hainan.</title>
        <authorList>
            <person name="Huang X."/>
            <person name="Zhou S."/>
            <person name="Chu X."/>
            <person name="Xie Y."/>
            <person name="Lin Y."/>
        </authorList>
    </citation>
    <scope>NUCLEOTIDE SEQUENCE [LARGE SCALE GENOMIC DNA]</scope>
    <source>
        <strain evidence="5 6">HNM0663</strain>
    </source>
</reference>
<protein>
    <submittedName>
        <fullName evidence="5">4'-phosphopantetheinyl transferase superfamily protein</fullName>
    </submittedName>
</protein>
<dbReference type="EMBL" id="JARWBG010000003">
    <property type="protein sequence ID" value="MDH2388059.1"/>
    <property type="molecule type" value="Genomic_DNA"/>
</dbReference>
<accession>A0ABT6HJ21</accession>
<dbReference type="PANTHER" id="PTHR12215:SF10">
    <property type="entry name" value="L-AMINOADIPATE-SEMIALDEHYDE DEHYDROGENASE-PHOSPHOPANTETHEINYL TRANSFERASE"/>
    <property type="match status" value="1"/>
</dbReference>
<dbReference type="Gene3D" id="3.90.470.20">
    <property type="entry name" value="4'-phosphopantetheinyl transferase domain"/>
    <property type="match status" value="1"/>
</dbReference>
<proteinExistence type="inferred from homology"/>
<dbReference type="Proteomes" id="UP001223144">
    <property type="component" value="Unassembled WGS sequence"/>
</dbReference>
<dbReference type="PANTHER" id="PTHR12215">
    <property type="entry name" value="PHOSPHOPANTETHEINE TRANSFERASE"/>
    <property type="match status" value="1"/>
</dbReference>
<evidence type="ECO:0000256" key="1">
    <source>
        <dbReference type="ARBA" id="ARBA00010990"/>
    </source>
</evidence>
<name>A0ABT6HJ21_9ACTN</name>
<dbReference type="InterPro" id="IPR008278">
    <property type="entry name" value="4-PPantetheinyl_Trfase_dom"/>
</dbReference>
<dbReference type="GO" id="GO:0016740">
    <property type="term" value="F:transferase activity"/>
    <property type="evidence" value="ECO:0007669"/>
    <property type="project" value="UniProtKB-KW"/>
</dbReference>
<organism evidence="5 6">
    <name type="scientific">Streptomyces chengmaiensis</name>
    <dbReference type="NCBI Taxonomy" id="3040919"/>
    <lineage>
        <taxon>Bacteria</taxon>
        <taxon>Bacillati</taxon>
        <taxon>Actinomycetota</taxon>
        <taxon>Actinomycetes</taxon>
        <taxon>Kitasatosporales</taxon>
        <taxon>Streptomycetaceae</taxon>
        <taxon>Streptomyces</taxon>
    </lineage>
</organism>
<evidence type="ECO:0000313" key="6">
    <source>
        <dbReference type="Proteomes" id="UP001223144"/>
    </source>
</evidence>
<feature type="region of interest" description="Disordered" evidence="3">
    <location>
        <begin position="250"/>
        <end position="279"/>
    </location>
</feature>
<sequence length="279" mass="29366">MTGISIGPLPPPHPAAHSSGTDGSDHGWRYVRGRVLRDGHAVCHGLLTDWAAAPGTPARELSGADWARYRSAREPAVRGRLFGSRLLARHAVAAAADADPSLVELVRGAGGRPAVCAPAGFDVGISHTGDLLVVGVARGRRIGVDAEHRDRPLSMPPLPEKFCHPEELARLARLPAAERNRALVHRWTLKEAYAKALGVGLRLDLSGVPFVACGAARGDGRRWRSPAAPGWCFVSGTAARRFVVACAVGPAGPRTPPPRGGGAGETGAELRDRDVSIRH</sequence>
<evidence type="ECO:0000256" key="2">
    <source>
        <dbReference type="ARBA" id="ARBA00022679"/>
    </source>
</evidence>
<keyword evidence="6" id="KW-1185">Reference proteome</keyword>
<feature type="domain" description="4'-phosphopantetheinyl transferase" evidence="4">
    <location>
        <begin position="141"/>
        <end position="246"/>
    </location>
</feature>
<dbReference type="RefSeq" id="WP_279926359.1">
    <property type="nucleotide sequence ID" value="NZ_JARWBG010000003.1"/>
</dbReference>
<dbReference type="InterPro" id="IPR037143">
    <property type="entry name" value="4-PPantetheinyl_Trfase_dom_sf"/>
</dbReference>
<evidence type="ECO:0000256" key="3">
    <source>
        <dbReference type="SAM" id="MobiDB-lite"/>
    </source>
</evidence>
<evidence type="ECO:0000259" key="4">
    <source>
        <dbReference type="Pfam" id="PF01648"/>
    </source>
</evidence>
<feature type="region of interest" description="Disordered" evidence="3">
    <location>
        <begin position="1"/>
        <end position="24"/>
    </location>
</feature>
<comment type="similarity">
    <text evidence="1">Belongs to the P-Pant transferase superfamily. Gsp/Sfp/HetI/AcpT family.</text>
</comment>
<dbReference type="Pfam" id="PF01648">
    <property type="entry name" value="ACPS"/>
    <property type="match status" value="1"/>
</dbReference>
<dbReference type="InterPro" id="IPR050559">
    <property type="entry name" value="P-Pant_transferase_sf"/>
</dbReference>
<comment type="caution">
    <text evidence="5">The sequence shown here is derived from an EMBL/GenBank/DDBJ whole genome shotgun (WGS) entry which is preliminary data.</text>
</comment>
<evidence type="ECO:0000313" key="5">
    <source>
        <dbReference type="EMBL" id="MDH2388059.1"/>
    </source>
</evidence>
<feature type="compositionally biased region" description="Basic and acidic residues" evidence="3">
    <location>
        <begin position="268"/>
        <end position="279"/>
    </location>
</feature>
<dbReference type="SUPFAM" id="SSF56214">
    <property type="entry name" value="4'-phosphopantetheinyl transferase"/>
    <property type="match status" value="2"/>
</dbReference>
<keyword evidence="2 5" id="KW-0808">Transferase</keyword>
<gene>
    <name evidence="5" type="ORF">QCN29_04500</name>
</gene>